<evidence type="ECO:0000256" key="3">
    <source>
        <dbReference type="ARBA" id="ARBA00022833"/>
    </source>
</evidence>
<evidence type="ECO:0000313" key="8">
    <source>
        <dbReference type="Proteomes" id="UP000799436"/>
    </source>
</evidence>
<evidence type="ECO:0000313" key="7">
    <source>
        <dbReference type="EMBL" id="KAF2769010.1"/>
    </source>
</evidence>
<dbReference type="InterPro" id="IPR013083">
    <property type="entry name" value="Znf_RING/FYVE/PHD"/>
</dbReference>
<dbReference type="GO" id="GO:0061630">
    <property type="term" value="F:ubiquitin protein ligase activity"/>
    <property type="evidence" value="ECO:0007669"/>
    <property type="project" value="InterPro"/>
</dbReference>
<proteinExistence type="predicted"/>
<dbReference type="AlphaFoldDB" id="A0A6G1L8P9"/>
<sequence length="398" mass="43243">MLFRLGAVVVKGDVPLHIQYGLRVMSYGHNPAEPAGYELGGPQQYAAGGLQNTGDDWTFDDLPAVDDWYVDPWPAWDEPAGADEQLDDEGEPEYRNHYSSSSLLSPSPPPPPPHEQSRERQSHDQPTTSAGSMGTSNSHMPGVNEQQQQRNPAEAVGTRAGRHSTFAYHPNNIFHTLSDTSSPPTSELSYHAVPLSDDEEEQQQQQQQQSPAAMAPATRRRTQPRSRVVDLTDSPQQEAGSRAPAAPSRPLKRPAPADAEATHRTKRPTTAASPPEELDLTADHDTDAFLQHQQASTIAAQQGAAAAADDSANGPIKIGQRTCIICMEHYTNAAVTPCGHIYCHECLTQALKAGEKNSERAVGNCPMCRKPVSRKKNQVLPVAFMKRSAFRGKKKAGV</sequence>
<feature type="domain" description="RING-type" evidence="6">
    <location>
        <begin position="323"/>
        <end position="369"/>
    </location>
</feature>
<dbReference type="Proteomes" id="UP000799436">
    <property type="component" value="Unassembled WGS sequence"/>
</dbReference>
<feature type="compositionally biased region" description="Low complexity" evidence="5">
    <location>
        <begin position="242"/>
        <end position="257"/>
    </location>
</feature>
<keyword evidence="1" id="KW-0479">Metal-binding</keyword>
<dbReference type="GO" id="GO:0033768">
    <property type="term" value="C:SUMO-targeted ubiquitin ligase complex"/>
    <property type="evidence" value="ECO:0007669"/>
    <property type="project" value="TreeGrafter"/>
</dbReference>
<dbReference type="GO" id="GO:0008270">
    <property type="term" value="F:zinc ion binding"/>
    <property type="evidence" value="ECO:0007669"/>
    <property type="project" value="UniProtKB-KW"/>
</dbReference>
<evidence type="ECO:0000256" key="5">
    <source>
        <dbReference type="SAM" id="MobiDB-lite"/>
    </source>
</evidence>
<dbReference type="SMART" id="SM01197">
    <property type="entry name" value="FANCL_C"/>
    <property type="match status" value="1"/>
</dbReference>
<dbReference type="UniPathway" id="UPA00143"/>
<dbReference type="Gene3D" id="3.30.40.10">
    <property type="entry name" value="Zinc/RING finger domain, C3HC4 (zinc finger)"/>
    <property type="match status" value="1"/>
</dbReference>
<dbReference type="OrthoDB" id="6270329at2759"/>
<keyword evidence="3" id="KW-0862">Zinc</keyword>
<evidence type="ECO:0000256" key="2">
    <source>
        <dbReference type="ARBA" id="ARBA00022771"/>
    </source>
</evidence>
<organism evidence="7 8">
    <name type="scientific">Teratosphaeria nubilosa</name>
    <dbReference type="NCBI Taxonomy" id="161662"/>
    <lineage>
        <taxon>Eukaryota</taxon>
        <taxon>Fungi</taxon>
        <taxon>Dikarya</taxon>
        <taxon>Ascomycota</taxon>
        <taxon>Pezizomycotina</taxon>
        <taxon>Dothideomycetes</taxon>
        <taxon>Dothideomycetidae</taxon>
        <taxon>Mycosphaerellales</taxon>
        <taxon>Teratosphaeriaceae</taxon>
        <taxon>Teratosphaeria</taxon>
    </lineage>
</organism>
<keyword evidence="8" id="KW-1185">Reference proteome</keyword>
<evidence type="ECO:0000256" key="4">
    <source>
        <dbReference type="PROSITE-ProRule" id="PRU00175"/>
    </source>
</evidence>
<feature type="region of interest" description="Disordered" evidence="5">
    <location>
        <begin position="70"/>
        <end position="279"/>
    </location>
</feature>
<dbReference type="Pfam" id="PF13920">
    <property type="entry name" value="zf-C3HC4_3"/>
    <property type="match status" value="1"/>
</dbReference>
<dbReference type="InterPro" id="IPR049627">
    <property type="entry name" value="SLX8"/>
</dbReference>
<feature type="compositionally biased region" description="Low complexity" evidence="5">
    <location>
        <begin position="203"/>
        <end position="217"/>
    </location>
</feature>
<dbReference type="GO" id="GO:0006511">
    <property type="term" value="P:ubiquitin-dependent protein catabolic process"/>
    <property type="evidence" value="ECO:0007669"/>
    <property type="project" value="TreeGrafter"/>
</dbReference>
<dbReference type="InterPro" id="IPR001841">
    <property type="entry name" value="Znf_RING"/>
</dbReference>
<dbReference type="EMBL" id="ML995838">
    <property type="protein sequence ID" value="KAF2769010.1"/>
    <property type="molecule type" value="Genomic_DNA"/>
</dbReference>
<dbReference type="GO" id="GO:0032183">
    <property type="term" value="F:SUMO binding"/>
    <property type="evidence" value="ECO:0007669"/>
    <property type="project" value="TreeGrafter"/>
</dbReference>
<protein>
    <recommendedName>
        <fullName evidence="6">RING-type domain-containing protein</fullName>
    </recommendedName>
</protein>
<dbReference type="SMART" id="SM00184">
    <property type="entry name" value="RING"/>
    <property type="match status" value="1"/>
</dbReference>
<dbReference type="PANTHER" id="PTHR47094:SF1">
    <property type="entry name" value="RING-TYPE E3 UBIQUITIN TRANSFERASE"/>
    <property type="match status" value="1"/>
</dbReference>
<dbReference type="InterPro" id="IPR017907">
    <property type="entry name" value="Znf_RING_CS"/>
</dbReference>
<gene>
    <name evidence="7" type="ORF">EJ03DRAFT_336534</name>
</gene>
<reference evidence="7" key="1">
    <citation type="journal article" date="2020" name="Stud. Mycol.">
        <title>101 Dothideomycetes genomes: a test case for predicting lifestyles and emergence of pathogens.</title>
        <authorList>
            <person name="Haridas S."/>
            <person name="Albert R."/>
            <person name="Binder M."/>
            <person name="Bloem J."/>
            <person name="Labutti K."/>
            <person name="Salamov A."/>
            <person name="Andreopoulos B."/>
            <person name="Baker S."/>
            <person name="Barry K."/>
            <person name="Bills G."/>
            <person name="Bluhm B."/>
            <person name="Cannon C."/>
            <person name="Castanera R."/>
            <person name="Culley D."/>
            <person name="Daum C."/>
            <person name="Ezra D."/>
            <person name="Gonzalez J."/>
            <person name="Henrissat B."/>
            <person name="Kuo A."/>
            <person name="Liang C."/>
            <person name="Lipzen A."/>
            <person name="Lutzoni F."/>
            <person name="Magnuson J."/>
            <person name="Mondo S."/>
            <person name="Nolan M."/>
            <person name="Ohm R."/>
            <person name="Pangilinan J."/>
            <person name="Park H.-J."/>
            <person name="Ramirez L."/>
            <person name="Alfaro M."/>
            <person name="Sun H."/>
            <person name="Tritt A."/>
            <person name="Yoshinaga Y."/>
            <person name="Zwiers L.-H."/>
            <person name="Turgeon B."/>
            <person name="Goodwin S."/>
            <person name="Spatafora J."/>
            <person name="Crous P."/>
            <person name="Grigoriev I."/>
        </authorList>
    </citation>
    <scope>NUCLEOTIDE SEQUENCE</scope>
    <source>
        <strain evidence="7">CBS 116005</strain>
    </source>
</reference>
<dbReference type="PROSITE" id="PS00518">
    <property type="entry name" value="ZF_RING_1"/>
    <property type="match status" value="1"/>
</dbReference>
<dbReference type="GO" id="GO:0140082">
    <property type="term" value="F:SUMO-ubiquitin ligase activity"/>
    <property type="evidence" value="ECO:0007669"/>
    <property type="project" value="TreeGrafter"/>
</dbReference>
<evidence type="ECO:0000259" key="6">
    <source>
        <dbReference type="PROSITE" id="PS50089"/>
    </source>
</evidence>
<dbReference type="GO" id="GO:0016567">
    <property type="term" value="P:protein ubiquitination"/>
    <property type="evidence" value="ECO:0007669"/>
    <property type="project" value="UniProtKB-UniPathway"/>
</dbReference>
<feature type="compositionally biased region" description="Polar residues" evidence="5">
    <location>
        <begin position="173"/>
        <end position="188"/>
    </location>
</feature>
<feature type="compositionally biased region" description="Polar residues" evidence="5">
    <location>
        <begin position="124"/>
        <end position="151"/>
    </location>
</feature>
<keyword evidence="2 4" id="KW-0863">Zinc-finger</keyword>
<feature type="compositionally biased region" description="Acidic residues" evidence="5">
    <location>
        <begin position="80"/>
        <end position="91"/>
    </location>
</feature>
<dbReference type="SUPFAM" id="SSF57850">
    <property type="entry name" value="RING/U-box"/>
    <property type="match status" value="1"/>
</dbReference>
<dbReference type="PANTHER" id="PTHR47094">
    <property type="entry name" value="ELFLESS, ISOFORM B"/>
    <property type="match status" value="1"/>
</dbReference>
<dbReference type="PROSITE" id="PS50089">
    <property type="entry name" value="ZF_RING_2"/>
    <property type="match status" value="1"/>
</dbReference>
<accession>A0A6G1L8P9</accession>
<evidence type="ECO:0000256" key="1">
    <source>
        <dbReference type="ARBA" id="ARBA00022723"/>
    </source>
</evidence>
<name>A0A6G1L8P9_9PEZI</name>
<dbReference type="CDD" id="cd16449">
    <property type="entry name" value="RING-HC"/>
    <property type="match status" value="1"/>
</dbReference>